<sequence>MNDVLEILTETATRLFEQKAGDDAARAARRGELPESVWDAVAEIGLPFALMPEEAGGFGLAEADALRLIRIGGGFGSPVPLGETMLANAMLAAAGLPPADRIATFAELEDAHVVREGDGWRVSGRASGVPWARHAGTITLLGGGHIIAARVGDLAVTPGEAGNGLARDDLEIDARLPADQVAPRPARFDADAVEAAGALMRALEMAGALQTVLALTVQYAGERIQFGKPIAKLQAIQQQLAVVADQCAAANAAAELAADAWDGDTSLLGVAVAKARVGEAAGIAASIAHQVHGAIGFTEEHRLHLFTKALWSWRDEFGSETVWQRRLGKAALAAPGDGFWPFITAPTVLEQAA</sequence>
<dbReference type="RefSeq" id="WP_304561619.1">
    <property type="nucleotide sequence ID" value="NZ_JAUQSZ010000008.1"/>
</dbReference>
<dbReference type="Pfam" id="PF02771">
    <property type="entry name" value="Acyl-CoA_dh_N"/>
    <property type="match status" value="1"/>
</dbReference>
<feature type="domain" description="Acyl-CoA dehydrogenase/oxidase C-terminal" evidence="6">
    <location>
        <begin position="198"/>
        <end position="309"/>
    </location>
</feature>
<proteinExistence type="inferred from homology"/>
<evidence type="ECO:0000313" key="8">
    <source>
        <dbReference type="EMBL" id="MDO7843163.1"/>
    </source>
</evidence>
<dbReference type="Pfam" id="PF00441">
    <property type="entry name" value="Acyl-CoA_dh_1"/>
    <property type="match status" value="1"/>
</dbReference>
<dbReference type="InterPro" id="IPR037069">
    <property type="entry name" value="AcylCoA_DH/ox_N_sf"/>
</dbReference>
<keyword evidence="3" id="KW-0285">Flavoprotein</keyword>
<dbReference type="InterPro" id="IPR009075">
    <property type="entry name" value="AcylCo_DH/oxidase_C"/>
</dbReference>
<comment type="cofactor">
    <cofactor evidence="1">
        <name>FAD</name>
        <dbReference type="ChEBI" id="CHEBI:57692"/>
    </cofactor>
</comment>
<dbReference type="GO" id="GO:0016491">
    <property type="term" value="F:oxidoreductase activity"/>
    <property type="evidence" value="ECO:0007669"/>
    <property type="project" value="UniProtKB-KW"/>
</dbReference>
<evidence type="ECO:0000256" key="2">
    <source>
        <dbReference type="ARBA" id="ARBA00009347"/>
    </source>
</evidence>
<dbReference type="InterPro" id="IPR036250">
    <property type="entry name" value="AcylCo_DH-like_C"/>
</dbReference>
<dbReference type="InterPro" id="IPR009100">
    <property type="entry name" value="AcylCoA_DH/oxidase_NM_dom_sf"/>
</dbReference>
<name>A0ABT8ZZZ9_9SPHN</name>
<comment type="caution">
    <text evidence="8">The sequence shown here is derived from an EMBL/GenBank/DDBJ whole genome shotgun (WGS) entry which is preliminary data.</text>
</comment>
<dbReference type="SUPFAM" id="SSF47203">
    <property type="entry name" value="Acyl-CoA dehydrogenase C-terminal domain-like"/>
    <property type="match status" value="1"/>
</dbReference>
<dbReference type="PANTHER" id="PTHR43884:SF20">
    <property type="entry name" value="ACYL-COA DEHYDROGENASE FADE28"/>
    <property type="match status" value="1"/>
</dbReference>
<dbReference type="InterPro" id="IPR013786">
    <property type="entry name" value="AcylCoA_DH/ox_N"/>
</dbReference>
<evidence type="ECO:0000256" key="3">
    <source>
        <dbReference type="ARBA" id="ARBA00022630"/>
    </source>
</evidence>
<dbReference type="Gene3D" id="1.20.140.10">
    <property type="entry name" value="Butyryl-CoA Dehydrogenase, subunit A, domain 3"/>
    <property type="match status" value="1"/>
</dbReference>
<evidence type="ECO:0000259" key="7">
    <source>
        <dbReference type="Pfam" id="PF02771"/>
    </source>
</evidence>
<dbReference type="Gene3D" id="1.10.540.10">
    <property type="entry name" value="Acyl-CoA dehydrogenase/oxidase, N-terminal domain"/>
    <property type="match status" value="1"/>
</dbReference>
<evidence type="ECO:0000313" key="9">
    <source>
        <dbReference type="Proteomes" id="UP001176468"/>
    </source>
</evidence>
<dbReference type="EC" id="1.-.-.-" evidence="8"/>
<evidence type="ECO:0000256" key="4">
    <source>
        <dbReference type="ARBA" id="ARBA00022827"/>
    </source>
</evidence>
<dbReference type="SUPFAM" id="SSF56645">
    <property type="entry name" value="Acyl-CoA dehydrogenase NM domain-like"/>
    <property type="match status" value="1"/>
</dbReference>
<evidence type="ECO:0000256" key="5">
    <source>
        <dbReference type="ARBA" id="ARBA00023002"/>
    </source>
</evidence>
<evidence type="ECO:0000256" key="1">
    <source>
        <dbReference type="ARBA" id="ARBA00001974"/>
    </source>
</evidence>
<protein>
    <submittedName>
        <fullName evidence="8">Acyl-CoA dehydrogenase family protein</fullName>
        <ecNumber evidence="8">1.-.-.-</ecNumber>
    </submittedName>
</protein>
<evidence type="ECO:0000259" key="6">
    <source>
        <dbReference type="Pfam" id="PF00441"/>
    </source>
</evidence>
<accession>A0ABT8ZZZ9</accession>
<keyword evidence="9" id="KW-1185">Reference proteome</keyword>
<comment type="similarity">
    <text evidence="2">Belongs to the acyl-CoA dehydrogenase family.</text>
</comment>
<dbReference type="Proteomes" id="UP001176468">
    <property type="component" value="Unassembled WGS sequence"/>
</dbReference>
<keyword evidence="5 8" id="KW-0560">Oxidoreductase</keyword>
<dbReference type="PANTHER" id="PTHR43884">
    <property type="entry name" value="ACYL-COA DEHYDROGENASE"/>
    <property type="match status" value="1"/>
</dbReference>
<gene>
    <name evidence="8" type="ORF">Q5H94_12585</name>
</gene>
<reference evidence="8" key="1">
    <citation type="submission" date="2023-07" db="EMBL/GenBank/DDBJ databases">
        <authorList>
            <person name="Kim M.K."/>
        </authorList>
    </citation>
    <scope>NUCLEOTIDE SEQUENCE</scope>
    <source>
        <strain evidence="8">CA1-15</strain>
    </source>
</reference>
<feature type="domain" description="Acyl-CoA dehydrogenase/oxidase N-terminal" evidence="7">
    <location>
        <begin position="6"/>
        <end position="91"/>
    </location>
</feature>
<keyword evidence="4" id="KW-0274">FAD</keyword>
<dbReference type="EMBL" id="JAUQSZ010000008">
    <property type="protein sequence ID" value="MDO7843163.1"/>
    <property type="molecule type" value="Genomic_DNA"/>
</dbReference>
<organism evidence="8 9">
    <name type="scientific">Sphingomonas immobilis</name>
    <dbReference type="NCBI Taxonomy" id="3063997"/>
    <lineage>
        <taxon>Bacteria</taxon>
        <taxon>Pseudomonadati</taxon>
        <taxon>Pseudomonadota</taxon>
        <taxon>Alphaproteobacteria</taxon>
        <taxon>Sphingomonadales</taxon>
        <taxon>Sphingomonadaceae</taxon>
        <taxon>Sphingomonas</taxon>
    </lineage>
</organism>